<feature type="region of interest" description="Disordered" evidence="1">
    <location>
        <begin position="100"/>
        <end position="158"/>
    </location>
</feature>
<dbReference type="Proteomes" id="UP000654370">
    <property type="component" value="Unassembled WGS sequence"/>
</dbReference>
<evidence type="ECO:0000256" key="1">
    <source>
        <dbReference type="SAM" id="MobiDB-lite"/>
    </source>
</evidence>
<feature type="domain" description="Protein kinase" evidence="2">
    <location>
        <begin position="1"/>
        <end position="329"/>
    </location>
</feature>
<dbReference type="Pfam" id="PF00069">
    <property type="entry name" value="Pkinase"/>
    <property type="match status" value="1"/>
</dbReference>
<organism evidence="3 4">
    <name type="scientific">Mortierella isabellina</name>
    <name type="common">Filamentous fungus</name>
    <name type="synonym">Umbelopsis isabellina</name>
    <dbReference type="NCBI Taxonomy" id="91625"/>
    <lineage>
        <taxon>Eukaryota</taxon>
        <taxon>Fungi</taxon>
        <taxon>Fungi incertae sedis</taxon>
        <taxon>Mucoromycota</taxon>
        <taxon>Mucoromycotina</taxon>
        <taxon>Umbelopsidomycetes</taxon>
        <taxon>Umbelopsidales</taxon>
        <taxon>Umbelopsidaceae</taxon>
        <taxon>Umbelopsis</taxon>
    </lineage>
</organism>
<protein>
    <recommendedName>
        <fullName evidence="2">Protein kinase domain-containing protein</fullName>
    </recommendedName>
</protein>
<feature type="compositionally biased region" description="Basic and acidic residues" evidence="1">
    <location>
        <begin position="428"/>
        <end position="443"/>
    </location>
</feature>
<dbReference type="InterPro" id="IPR000719">
    <property type="entry name" value="Prot_kinase_dom"/>
</dbReference>
<feature type="region of interest" description="Disordered" evidence="1">
    <location>
        <begin position="390"/>
        <end position="462"/>
    </location>
</feature>
<feature type="non-terminal residue" evidence="3">
    <location>
        <position position="1"/>
    </location>
</feature>
<dbReference type="Gene3D" id="1.10.510.10">
    <property type="entry name" value="Transferase(Phosphotransferase) domain 1"/>
    <property type="match status" value="1"/>
</dbReference>
<comment type="caution">
    <text evidence="3">The sequence shown here is derived from an EMBL/GenBank/DDBJ whole genome shotgun (WGS) entry which is preliminary data.</text>
</comment>
<sequence length="530" mass="59990">MPNIFQRPARALSSFAKFLTPSQQDESTAKKTKRKSRGRALFQRIAEASSVKDHSRIISADRDWRNLSPMEPPLPNVSPSRRVGFSHAVKVVQNLPADMTDLFKRPPPTTRQRDSTGSLEDFLYTIPEEDEVVSDDIEESDVPDNSDDASPPKKSLEPQFKPILIGNEKECKRKFAKMLHAAYKFQQQQDQLDSLGKSEAAPTSMESAPYARKQQNLQKPPREMEVLFNQDDNVEWVKFKFDLDEEGEYRRFQGNQVDVWVLGISLYKMLVGRYPFAAPNDKQLFKKMLTADFSIPEEFSDNVKDLLRRLLAPDSTRASLDLIIFHPWLKPYQIIPKENTPVDAAISSSAASPSRQLIAKRTTNANAVKDSRDSLMEAIAEKRMNSNVRVLSPLSGRTMEPQASPLQKEVTLSDSPNASVRSRSSVLPEHDSALDRSSSESNEHSQIPENANEGIAHTQQKKRNRRSLVLLAKALSDAFSFVATGPYAPPRNPYEDLVHLGRNEEEQAMHERQQQVRRSWRSYESSAVSV</sequence>
<gene>
    <name evidence="3" type="ORF">INT43_007980</name>
</gene>
<dbReference type="SUPFAM" id="SSF56112">
    <property type="entry name" value="Protein kinase-like (PK-like)"/>
    <property type="match status" value="1"/>
</dbReference>
<dbReference type="GO" id="GO:0004672">
    <property type="term" value="F:protein kinase activity"/>
    <property type="evidence" value="ECO:0007669"/>
    <property type="project" value="InterPro"/>
</dbReference>
<proteinExistence type="predicted"/>
<dbReference type="InterPro" id="IPR024104">
    <property type="entry name" value="Tribbles/Ser_Thr_kinase_40"/>
</dbReference>
<reference evidence="3" key="1">
    <citation type="submission" date="2020-12" db="EMBL/GenBank/DDBJ databases">
        <title>Metabolic potential, ecology and presence of endohyphal bacteria is reflected in genomic diversity of Mucoromycotina.</title>
        <authorList>
            <person name="Muszewska A."/>
            <person name="Okrasinska A."/>
            <person name="Steczkiewicz K."/>
            <person name="Drgas O."/>
            <person name="Orlowska M."/>
            <person name="Perlinska-Lenart U."/>
            <person name="Aleksandrzak-Piekarczyk T."/>
            <person name="Szatraj K."/>
            <person name="Zielenkiewicz U."/>
            <person name="Pilsyk S."/>
            <person name="Malc E."/>
            <person name="Mieczkowski P."/>
            <person name="Kruszewska J.S."/>
            <person name="Biernat P."/>
            <person name="Pawlowska J."/>
        </authorList>
    </citation>
    <scope>NUCLEOTIDE SEQUENCE</scope>
    <source>
        <strain evidence="3">WA0000067209</strain>
    </source>
</reference>
<evidence type="ECO:0000259" key="2">
    <source>
        <dbReference type="PROSITE" id="PS50011"/>
    </source>
</evidence>
<feature type="compositionally biased region" description="Acidic residues" evidence="1">
    <location>
        <begin position="127"/>
        <end position="147"/>
    </location>
</feature>
<accession>A0A8H7UEV3</accession>
<dbReference type="GO" id="GO:0005634">
    <property type="term" value="C:nucleus"/>
    <property type="evidence" value="ECO:0007669"/>
    <property type="project" value="TreeGrafter"/>
</dbReference>
<dbReference type="GO" id="GO:0005524">
    <property type="term" value="F:ATP binding"/>
    <property type="evidence" value="ECO:0007669"/>
    <property type="project" value="InterPro"/>
</dbReference>
<feature type="compositionally biased region" description="Basic and acidic residues" evidence="1">
    <location>
        <begin position="502"/>
        <end position="514"/>
    </location>
</feature>
<dbReference type="PROSITE" id="PS50011">
    <property type="entry name" value="PROTEIN_KINASE_DOM"/>
    <property type="match status" value="1"/>
</dbReference>
<dbReference type="GO" id="GO:0031434">
    <property type="term" value="F:mitogen-activated protein kinase kinase binding"/>
    <property type="evidence" value="ECO:0007669"/>
    <property type="project" value="TreeGrafter"/>
</dbReference>
<keyword evidence="4" id="KW-1185">Reference proteome</keyword>
<dbReference type="InterPro" id="IPR011009">
    <property type="entry name" value="Kinase-like_dom_sf"/>
</dbReference>
<dbReference type="EMBL" id="JAEPQZ010000009">
    <property type="protein sequence ID" value="KAG2177323.1"/>
    <property type="molecule type" value="Genomic_DNA"/>
</dbReference>
<feature type="region of interest" description="Disordered" evidence="1">
    <location>
        <begin position="15"/>
        <end position="38"/>
    </location>
</feature>
<name>A0A8H7UEV3_MORIS</name>
<dbReference type="PANTHER" id="PTHR22961">
    <property type="entry name" value="SER/THR PROTEIN KINASE-TRB"/>
    <property type="match status" value="1"/>
</dbReference>
<feature type="region of interest" description="Disordered" evidence="1">
    <location>
        <begin position="502"/>
        <end position="530"/>
    </location>
</feature>
<dbReference type="PANTHER" id="PTHR22961:SF13">
    <property type="entry name" value="TRIBBLES"/>
    <property type="match status" value="1"/>
</dbReference>
<dbReference type="GO" id="GO:0032436">
    <property type="term" value="P:positive regulation of proteasomal ubiquitin-dependent protein catabolic process"/>
    <property type="evidence" value="ECO:0007669"/>
    <property type="project" value="TreeGrafter"/>
</dbReference>
<evidence type="ECO:0000313" key="3">
    <source>
        <dbReference type="EMBL" id="KAG2177323.1"/>
    </source>
</evidence>
<dbReference type="AlphaFoldDB" id="A0A8H7UEV3"/>
<feature type="compositionally biased region" description="Polar residues" evidence="1">
    <location>
        <begin position="410"/>
        <end position="425"/>
    </location>
</feature>
<evidence type="ECO:0000313" key="4">
    <source>
        <dbReference type="Proteomes" id="UP000654370"/>
    </source>
</evidence>
<feature type="region of interest" description="Disordered" evidence="1">
    <location>
        <begin position="193"/>
        <end position="219"/>
    </location>
</feature>
<dbReference type="OrthoDB" id="410920at2759"/>